<evidence type="ECO:0000256" key="1">
    <source>
        <dbReference type="ARBA" id="ARBA00022801"/>
    </source>
</evidence>
<dbReference type="Gene3D" id="3.40.50.1820">
    <property type="entry name" value="alpha/beta hydrolase"/>
    <property type="match status" value="1"/>
</dbReference>
<evidence type="ECO:0000256" key="2">
    <source>
        <dbReference type="SAM" id="MobiDB-lite"/>
    </source>
</evidence>
<evidence type="ECO:0000259" key="3">
    <source>
        <dbReference type="Pfam" id="PF07859"/>
    </source>
</evidence>
<dbReference type="PANTHER" id="PTHR48081">
    <property type="entry name" value="AB HYDROLASE SUPERFAMILY PROTEIN C4A8.06C"/>
    <property type="match status" value="1"/>
</dbReference>
<feature type="domain" description="Alpha/beta hydrolase fold-3" evidence="3">
    <location>
        <begin position="16"/>
        <end position="183"/>
    </location>
</feature>
<dbReference type="Pfam" id="PF07859">
    <property type="entry name" value="Abhydrolase_3"/>
    <property type="match status" value="1"/>
</dbReference>
<dbReference type="SUPFAM" id="SSF53474">
    <property type="entry name" value="alpha/beta-Hydrolases"/>
    <property type="match status" value="1"/>
</dbReference>
<dbReference type="InterPro" id="IPR029058">
    <property type="entry name" value="AB_hydrolase_fold"/>
</dbReference>
<reference evidence="4 5" key="1">
    <citation type="submission" date="2024-09" db="EMBL/GenBank/DDBJ databases">
        <authorList>
            <person name="Sun Q."/>
            <person name="Mori K."/>
        </authorList>
    </citation>
    <scope>NUCLEOTIDE SEQUENCE [LARGE SCALE GENOMIC DNA]</scope>
    <source>
        <strain evidence="4 5">JCM 3143</strain>
    </source>
</reference>
<proteinExistence type="predicted"/>
<dbReference type="InterPro" id="IPR013094">
    <property type="entry name" value="AB_hydrolase_3"/>
</dbReference>
<organism evidence="4 5">
    <name type="scientific">Nonomuraea helvata</name>
    <dbReference type="NCBI Taxonomy" id="37484"/>
    <lineage>
        <taxon>Bacteria</taxon>
        <taxon>Bacillati</taxon>
        <taxon>Actinomycetota</taxon>
        <taxon>Actinomycetes</taxon>
        <taxon>Streptosporangiales</taxon>
        <taxon>Streptosporangiaceae</taxon>
        <taxon>Nonomuraea</taxon>
    </lineage>
</organism>
<dbReference type="InterPro" id="IPR050300">
    <property type="entry name" value="GDXG_lipolytic_enzyme"/>
</dbReference>
<accession>A0ABV5RY07</accession>
<dbReference type="PANTHER" id="PTHR48081:SF8">
    <property type="entry name" value="ALPHA_BETA HYDROLASE FOLD-3 DOMAIN-CONTAINING PROTEIN-RELATED"/>
    <property type="match status" value="1"/>
</dbReference>
<dbReference type="Proteomes" id="UP001589532">
    <property type="component" value="Unassembled WGS sequence"/>
</dbReference>
<dbReference type="GO" id="GO:0016787">
    <property type="term" value="F:hydrolase activity"/>
    <property type="evidence" value="ECO:0007669"/>
    <property type="project" value="UniProtKB-KW"/>
</dbReference>
<keyword evidence="1 4" id="KW-0378">Hydrolase</keyword>
<comment type="caution">
    <text evidence="4">The sequence shown here is derived from an EMBL/GenBank/DDBJ whole genome shotgun (WGS) entry which is preliminary data.</text>
</comment>
<gene>
    <name evidence="4" type="ORF">ACFFSA_14595</name>
</gene>
<evidence type="ECO:0000313" key="5">
    <source>
        <dbReference type="Proteomes" id="UP001589532"/>
    </source>
</evidence>
<protein>
    <submittedName>
        <fullName evidence="4">Alpha/beta hydrolase fold domain-containing protein</fullName>
    </submittedName>
</protein>
<evidence type="ECO:0000313" key="4">
    <source>
        <dbReference type="EMBL" id="MFB9624312.1"/>
    </source>
</evidence>
<keyword evidence="5" id="KW-1185">Reference proteome</keyword>
<sequence length="307" mass="32900">MGVHGPQQAHEHDHDPGHPFPAPVRQVFEVVQWVAEHGAEHGWDGTRLTVGGQSAGGALAAVARQALEQGGPPIALQVLHYPPLDLVTPAKDKRSAIAKPMLRPWMGEVFDNAYAPDQGIRADRLASPAHPADTADLTGIAPALVITPEYDRLHAEGSQYAQRLHKAGALAEHHDVPRADHAYDMNDADKARQSYALIARHLRQATTLGACDGVTQPGKPGNISHTCSPVTCSSPPRAPACSTCTPASGMTGLWTSRGRRRRGRRLRGRCRGCRDCRMKVLSFRGGGSLPGYCCRSRRSGMAGGHSI</sequence>
<name>A0ABV5RY07_9ACTN</name>
<dbReference type="EMBL" id="JBHMBW010000012">
    <property type="protein sequence ID" value="MFB9624312.1"/>
    <property type="molecule type" value="Genomic_DNA"/>
</dbReference>
<dbReference type="RefSeq" id="WP_378520819.1">
    <property type="nucleotide sequence ID" value="NZ_JBHMBW010000012.1"/>
</dbReference>
<feature type="region of interest" description="Disordered" evidence="2">
    <location>
        <begin position="1"/>
        <end position="22"/>
    </location>
</feature>